<keyword evidence="3" id="KW-0732">Signal</keyword>
<dbReference type="Gene3D" id="3.20.20.80">
    <property type="entry name" value="Glycosidases"/>
    <property type="match status" value="1"/>
</dbReference>
<dbReference type="Proteomes" id="UP000680750">
    <property type="component" value="Chromosome"/>
</dbReference>
<name>A0A810L5E1_9ACTN</name>
<comment type="similarity">
    <text evidence="1">Belongs to the glycosyl hydrolase 29 family.</text>
</comment>
<keyword evidence="9" id="KW-1185">Reference proteome</keyword>
<evidence type="ECO:0000313" key="9">
    <source>
        <dbReference type="Proteomes" id="UP000680750"/>
    </source>
</evidence>
<dbReference type="EMBL" id="AP023354">
    <property type="protein sequence ID" value="BCJ29328.1"/>
    <property type="molecule type" value="Genomic_DNA"/>
</dbReference>
<proteinExistence type="inferred from homology"/>
<dbReference type="InterPro" id="IPR057739">
    <property type="entry name" value="Glyco_hydro_29_N"/>
</dbReference>
<dbReference type="GO" id="GO:0005764">
    <property type="term" value="C:lysosome"/>
    <property type="evidence" value="ECO:0007669"/>
    <property type="project" value="TreeGrafter"/>
</dbReference>
<dbReference type="InterPro" id="IPR000933">
    <property type="entry name" value="Glyco_hydro_29"/>
</dbReference>
<feature type="domain" description="Glycoside hydrolase family 29 N-terminal" evidence="7">
    <location>
        <begin position="313"/>
        <end position="626"/>
    </location>
</feature>
<dbReference type="InterPro" id="IPR008979">
    <property type="entry name" value="Galactose-bd-like_sf"/>
</dbReference>
<dbReference type="KEGG" id="aser:Asera_34360"/>
<evidence type="ECO:0000256" key="5">
    <source>
        <dbReference type="ARBA" id="ARBA00023295"/>
    </source>
</evidence>
<evidence type="ECO:0000256" key="4">
    <source>
        <dbReference type="ARBA" id="ARBA00022801"/>
    </source>
</evidence>
<evidence type="ECO:0000256" key="3">
    <source>
        <dbReference type="ARBA" id="ARBA00022729"/>
    </source>
</evidence>
<evidence type="ECO:0000313" key="8">
    <source>
        <dbReference type="EMBL" id="BCJ29328.1"/>
    </source>
</evidence>
<dbReference type="SUPFAM" id="SSF51445">
    <property type="entry name" value="(Trans)glycosidases"/>
    <property type="match status" value="1"/>
</dbReference>
<organism evidence="8 9">
    <name type="scientific">Actinocatenispora sera</name>
    <dbReference type="NCBI Taxonomy" id="390989"/>
    <lineage>
        <taxon>Bacteria</taxon>
        <taxon>Bacillati</taxon>
        <taxon>Actinomycetota</taxon>
        <taxon>Actinomycetes</taxon>
        <taxon>Micromonosporales</taxon>
        <taxon>Micromonosporaceae</taxon>
        <taxon>Actinocatenispora</taxon>
    </lineage>
</organism>
<dbReference type="PANTHER" id="PTHR10030:SF37">
    <property type="entry name" value="ALPHA-L-FUCOSIDASE-RELATED"/>
    <property type="match status" value="1"/>
</dbReference>
<evidence type="ECO:0000256" key="2">
    <source>
        <dbReference type="ARBA" id="ARBA00012662"/>
    </source>
</evidence>
<dbReference type="InterPro" id="IPR017853">
    <property type="entry name" value="GH"/>
</dbReference>
<sequence length="762" mass="79768">MLDVSFGGSFSAGDAYTAATGETMAGALTRRTGAESIDAEHGAVLHGGADGLAFVPAAPVSGGRLQRPFVVEAAFTAIVVEAAVTSTGRQGSPATVLAVGGALFARYAGNQLQYGFSVLAGGGRTDVSRTVAAPAAGGPHVLSLAYEPGDGGATLHAFLDGDRLPDAVSTAGAASWAPGAPGSTVSLGSEVSPGGAGGLAGSVRRVRLAALPGPFTAADLALQRFRPAATRAGADAGPAARGTAPRAAAKYAPAQRLAITPGEPLNSLVAKASALRPSQRQLDWQRLGRTAFLHFGMNTFTGQEWGTGTEDPDLFAPRDLDTDQWARTLRDSGFELAILVVKHHDGFVLYPSRHTGHSVASSAWRGGAGDVLREFVNSMHSHGLKAGVYLSPADENQYHDGVYANGSARTRRTIPTLVDGDDRAARVADGSLPTFHLTADDYGTYMLDQLYEVLTEYGPIDQVWFDGAPGRIPPDAVEPYDFASWYSLIRSLAPRAVISVTGPDVRWVGNENGVARQNEWSVLPTVTRADGAPDYALGFAAPDQGSDAALLAGRDAGATELSWWPAECDVSLRDGWFFHPDQAPKSVARLVDLHHRSVGRNAVLLFNVPPDTDGRINAADGTRLAEWQAELHRLMPADLARGARVTGDGSSPGAVVDGRDGSDWTAPGPDTGTLTLTLPAATRIERVVLAEDLRHGQQLVRAVLEEPDGAGGWSAVATVGTVGARRIVVLDRPIDTDAIRLRVLGSRAAVHLHRISLYCAES</sequence>
<dbReference type="GO" id="GO:0016139">
    <property type="term" value="P:glycoside catabolic process"/>
    <property type="evidence" value="ECO:0007669"/>
    <property type="project" value="TreeGrafter"/>
</dbReference>
<keyword evidence="4" id="KW-0378">Hydrolase</keyword>
<keyword evidence="5" id="KW-0326">Glycosidase</keyword>
<dbReference type="Pfam" id="PF01120">
    <property type="entry name" value="Alpha_L_fucos"/>
    <property type="match status" value="1"/>
</dbReference>
<evidence type="ECO:0000256" key="1">
    <source>
        <dbReference type="ARBA" id="ARBA00007951"/>
    </source>
</evidence>
<evidence type="ECO:0000256" key="6">
    <source>
        <dbReference type="SAM" id="MobiDB-lite"/>
    </source>
</evidence>
<evidence type="ECO:0000259" key="7">
    <source>
        <dbReference type="Pfam" id="PF01120"/>
    </source>
</evidence>
<dbReference type="SMART" id="SM00812">
    <property type="entry name" value="Alpha_L_fucos"/>
    <property type="match status" value="1"/>
</dbReference>
<dbReference type="SUPFAM" id="SSF49785">
    <property type="entry name" value="Galactose-binding domain-like"/>
    <property type="match status" value="1"/>
</dbReference>
<feature type="region of interest" description="Disordered" evidence="6">
    <location>
        <begin position="642"/>
        <end position="670"/>
    </location>
</feature>
<dbReference type="EC" id="3.2.1.51" evidence="2"/>
<protein>
    <recommendedName>
        <fullName evidence="2">alpha-L-fucosidase</fullName>
        <ecNumber evidence="2">3.2.1.51</ecNumber>
    </recommendedName>
</protein>
<accession>A0A810L5E1</accession>
<dbReference type="Gene3D" id="2.60.120.260">
    <property type="entry name" value="Galactose-binding domain-like"/>
    <property type="match status" value="1"/>
</dbReference>
<dbReference type="PANTHER" id="PTHR10030">
    <property type="entry name" value="ALPHA-L-FUCOSIDASE"/>
    <property type="match status" value="1"/>
</dbReference>
<reference evidence="8" key="1">
    <citation type="submission" date="2020-08" db="EMBL/GenBank/DDBJ databases">
        <title>Whole genome shotgun sequence of Actinocatenispora sera NBRC 101916.</title>
        <authorList>
            <person name="Komaki H."/>
            <person name="Tamura T."/>
        </authorList>
    </citation>
    <scope>NUCLEOTIDE SEQUENCE</scope>
    <source>
        <strain evidence="8">NBRC 101916</strain>
    </source>
</reference>
<dbReference type="GO" id="GO:0006004">
    <property type="term" value="P:fucose metabolic process"/>
    <property type="evidence" value="ECO:0007669"/>
    <property type="project" value="TreeGrafter"/>
</dbReference>
<gene>
    <name evidence="8" type="ORF">Asera_34360</name>
</gene>
<dbReference type="AlphaFoldDB" id="A0A810L5E1"/>
<dbReference type="GO" id="GO:0004560">
    <property type="term" value="F:alpha-L-fucosidase activity"/>
    <property type="evidence" value="ECO:0007669"/>
    <property type="project" value="InterPro"/>
</dbReference>
<dbReference type="SMR" id="A0A810L5E1"/>